<sequence>MPPPADNAAMTPLKILIVEDRETDTELIVRELKKHGFAPSWIRVDTEEDFLRQIHTPLDLISVDAIMPQFSAHRVLMLLQEHQLDTPCIVISGSIGEEEAVSLIRAGASDYLMKDRLGRLGQSIRQVLDQHRLRREHTRAHNALITLNQELERRIAERTARLEELNHDLAEELLERKQIEQQLREHETALERRVAARTVQLERSYARLRRLASALTLAEQRERKNLASELHDYLAQLLVVSKFKIAQLRRNPSDNNVRSLLQEVDSSLDQALTYSRTLIAHLSPTVLFIQGLVAALHWLPEYFSKQGLCVQVKSHVSTVTLSEDRSILLFQSVRELLFNALKHAGTGEATVEIHVIDKRVLRITVADDGTGFDGEMLNGDTKGFGLLSIRERIEGLDGAFSVLSSPGAGTRIELSIPLTDVAGPPERSSKGQETEGRSIEPCRVLIVDDHQLLRQELTRLLNAMNGIMVVGEASNGKEAIELAASLSPDAIMMDINMPALDGIEATRQILAHNPDVKVIGITVHADQDIHMRMMAAGAVASLSKDTLAQDLQPTICRILDLQDMLASS</sequence>
<accession>A0A7S8FEJ2</accession>
<keyword evidence="11" id="KW-0408">Iron</keyword>
<dbReference type="GO" id="GO:0046983">
    <property type="term" value="F:protein dimerization activity"/>
    <property type="evidence" value="ECO:0007669"/>
    <property type="project" value="InterPro"/>
</dbReference>
<keyword evidence="7" id="KW-0963">Cytoplasm</keyword>
<comment type="subcellular location">
    <subcellularLocation>
        <location evidence="3">Cytoplasm</location>
    </subcellularLocation>
</comment>
<evidence type="ECO:0000256" key="8">
    <source>
        <dbReference type="ARBA" id="ARBA00022679"/>
    </source>
</evidence>
<evidence type="ECO:0000256" key="17">
    <source>
        <dbReference type="SAM" id="Coils"/>
    </source>
</evidence>
<keyword evidence="10" id="KW-0418">Kinase</keyword>
<comment type="function">
    <text evidence="14">Member of the two-component regulatory system NreB/NreC involved in the control of dissimilatory nitrate/nitrite reduction in response to oxygen. NreB functions as a direct oxygen sensor histidine kinase which is autophosphorylated, in the absence of oxygen, probably at the conserved histidine residue, and transfers its phosphate group probably to a conserved aspartate residue of NreC. NreB/NreC activates the expression of the nitrate (narGHJI) and nitrite (nir) reductase operons, as well as the putative nitrate transporter gene narT.</text>
</comment>
<proteinExistence type="predicted"/>
<evidence type="ECO:0000256" key="12">
    <source>
        <dbReference type="ARBA" id="ARBA00023012"/>
    </source>
</evidence>
<keyword evidence="17" id="KW-0175">Coiled coil</keyword>
<dbReference type="PANTHER" id="PTHR24421:SF58">
    <property type="entry name" value="SIGNAL TRANSDUCTION HISTIDINE-PROTEIN KINASE_PHOSPHATASE UHPB"/>
    <property type="match status" value="1"/>
</dbReference>
<feature type="modified residue" description="4-aspartylphosphate" evidence="16">
    <location>
        <position position="494"/>
    </location>
</feature>
<keyword evidence="16" id="KW-0597">Phosphoprotein</keyword>
<evidence type="ECO:0000256" key="7">
    <source>
        <dbReference type="ARBA" id="ARBA00022490"/>
    </source>
</evidence>
<dbReference type="InterPro" id="IPR058245">
    <property type="entry name" value="NreC/VraR/RcsB-like_REC"/>
</dbReference>
<name>A0A7S8FEJ2_9BACT</name>
<feature type="modified residue" description="4-aspartylphosphate" evidence="16">
    <location>
        <position position="64"/>
    </location>
</feature>
<feature type="domain" description="Response regulatory" evidence="19">
    <location>
        <begin position="443"/>
        <end position="559"/>
    </location>
</feature>
<dbReference type="PROSITE" id="PS50109">
    <property type="entry name" value="HIS_KIN"/>
    <property type="match status" value="1"/>
</dbReference>
<dbReference type="InterPro" id="IPR004358">
    <property type="entry name" value="Sig_transdc_His_kin-like_C"/>
</dbReference>
<dbReference type="PRINTS" id="PR00344">
    <property type="entry name" value="BCTRLSENSOR"/>
</dbReference>
<evidence type="ECO:0000313" key="20">
    <source>
        <dbReference type="EMBL" id="QPD04422.1"/>
    </source>
</evidence>
<evidence type="ECO:0000256" key="11">
    <source>
        <dbReference type="ARBA" id="ARBA00023004"/>
    </source>
</evidence>
<evidence type="ECO:0000256" key="10">
    <source>
        <dbReference type="ARBA" id="ARBA00022777"/>
    </source>
</evidence>
<keyword evidence="12" id="KW-0902">Two-component regulatory system</keyword>
<reference evidence="20 21" key="1">
    <citation type="journal article" date="2020" name="ISME J.">
        <title>Enrichment and physiological characterization of a novel comammox Nitrospira indicates ammonium inhibition of complete nitrification.</title>
        <authorList>
            <person name="Sakoula D."/>
            <person name="Koch H."/>
            <person name="Frank J."/>
            <person name="Jetten M.S.M."/>
            <person name="van Kessel M.A.H.J."/>
            <person name="Lucker S."/>
        </authorList>
    </citation>
    <scope>NUCLEOTIDE SEQUENCE [LARGE SCALE GENOMIC DNA]</scope>
    <source>
        <strain evidence="20">Comreactor17</strain>
    </source>
</reference>
<evidence type="ECO:0000256" key="16">
    <source>
        <dbReference type="PROSITE-ProRule" id="PRU00169"/>
    </source>
</evidence>
<dbReference type="GO" id="GO:0016020">
    <property type="term" value="C:membrane"/>
    <property type="evidence" value="ECO:0007669"/>
    <property type="project" value="InterPro"/>
</dbReference>
<evidence type="ECO:0000256" key="15">
    <source>
        <dbReference type="ARBA" id="ARBA00030800"/>
    </source>
</evidence>
<feature type="domain" description="Response regulatory" evidence="19">
    <location>
        <begin position="14"/>
        <end position="129"/>
    </location>
</feature>
<dbReference type="Proteomes" id="UP000593737">
    <property type="component" value="Chromosome"/>
</dbReference>
<evidence type="ECO:0000256" key="9">
    <source>
        <dbReference type="ARBA" id="ARBA00022723"/>
    </source>
</evidence>
<dbReference type="CDD" id="cd00156">
    <property type="entry name" value="REC"/>
    <property type="match status" value="1"/>
</dbReference>
<dbReference type="SUPFAM" id="SSF52172">
    <property type="entry name" value="CheY-like"/>
    <property type="match status" value="2"/>
</dbReference>
<dbReference type="GO" id="GO:0000155">
    <property type="term" value="F:phosphorelay sensor kinase activity"/>
    <property type="evidence" value="ECO:0007669"/>
    <property type="project" value="InterPro"/>
</dbReference>
<dbReference type="InterPro" id="IPR005467">
    <property type="entry name" value="His_kinase_dom"/>
</dbReference>
<dbReference type="CDD" id="cd17535">
    <property type="entry name" value="REC_NarL-like"/>
    <property type="match status" value="1"/>
</dbReference>
<dbReference type="PANTHER" id="PTHR24421">
    <property type="entry name" value="NITRATE/NITRITE SENSOR PROTEIN NARX-RELATED"/>
    <property type="match status" value="1"/>
</dbReference>
<dbReference type="InterPro" id="IPR011712">
    <property type="entry name" value="Sig_transdc_His_kin_sub3_dim/P"/>
</dbReference>
<evidence type="ECO:0000256" key="1">
    <source>
        <dbReference type="ARBA" id="ARBA00000085"/>
    </source>
</evidence>
<dbReference type="EC" id="2.7.13.3" evidence="4"/>
<dbReference type="Gene3D" id="3.40.50.2300">
    <property type="match status" value="2"/>
</dbReference>
<dbReference type="GO" id="GO:0046872">
    <property type="term" value="F:metal ion binding"/>
    <property type="evidence" value="ECO:0007669"/>
    <property type="project" value="UniProtKB-KW"/>
</dbReference>
<dbReference type="InterPro" id="IPR050482">
    <property type="entry name" value="Sensor_HK_TwoCompSys"/>
</dbReference>
<dbReference type="Pfam" id="PF00072">
    <property type="entry name" value="Response_reg"/>
    <property type="match status" value="2"/>
</dbReference>
<dbReference type="AlphaFoldDB" id="A0A7S8FEJ2"/>
<organism evidence="20 21">
    <name type="scientific">Candidatus Nitrospira kreftii</name>
    <dbReference type="NCBI Taxonomy" id="2652173"/>
    <lineage>
        <taxon>Bacteria</taxon>
        <taxon>Pseudomonadati</taxon>
        <taxon>Nitrospirota</taxon>
        <taxon>Nitrospiria</taxon>
        <taxon>Nitrospirales</taxon>
        <taxon>Nitrospiraceae</taxon>
        <taxon>Nitrospira</taxon>
    </lineage>
</organism>
<dbReference type="Gene3D" id="1.20.5.1930">
    <property type="match status" value="1"/>
</dbReference>
<dbReference type="InterPro" id="IPR003594">
    <property type="entry name" value="HATPase_dom"/>
</dbReference>
<evidence type="ECO:0000256" key="3">
    <source>
        <dbReference type="ARBA" id="ARBA00004496"/>
    </source>
</evidence>
<evidence type="ECO:0000259" key="19">
    <source>
        <dbReference type="PROSITE" id="PS50110"/>
    </source>
</evidence>
<comment type="catalytic activity">
    <reaction evidence="1">
        <text>ATP + protein L-histidine = ADP + protein N-phospho-L-histidine.</text>
        <dbReference type="EC" id="2.7.13.3"/>
    </reaction>
</comment>
<comment type="cofactor">
    <cofactor evidence="2">
        <name>[4Fe-4S] cluster</name>
        <dbReference type="ChEBI" id="CHEBI:49883"/>
    </cofactor>
</comment>
<keyword evidence="13" id="KW-0411">Iron-sulfur</keyword>
<dbReference type="SUPFAM" id="SSF55874">
    <property type="entry name" value="ATPase domain of HSP90 chaperone/DNA topoisomerase II/histidine kinase"/>
    <property type="match status" value="1"/>
</dbReference>
<dbReference type="KEGG" id="nkf:Nkreftii_002196"/>
<keyword evidence="6" id="KW-0004">4Fe-4S</keyword>
<gene>
    <name evidence="20" type="ORF">Nkreftii_002196</name>
</gene>
<dbReference type="SMART" id="SM00387">
    <property type="entry name" value="HATPase_c"/>
    <property type="match status" value="1"/>
</dbReference>
<dbReference type="GO" id="GO:0051539">
    <property type="term" value="F:4 iron, 4 sulfur cluster binding"/>
    <property type="evidence" value="ECO:0007669"/>
    <property type="project" value="UniProtKB-KW"/>
</dbReference>
<keyword evidence="8" id="KW-0808">Transferase</keyword>
<evidence type="ECO:0000313" key="21">
    <source>
        <dbReference type="Proteomes" id="UP000593737"/>
    </source>
</evidence>
<dbReference type="SMART" id="SM00448">
    <property type="entry name" value="REC"/>
    <property type="match status" value="2"/>
</dbReference>
<dbReference type="PROSITE" id="PS50110">
    <property type="entry name" value="RESPONSE_REGULATORY"/>
    <property type="match status" value="2"/>
</dbReference>
<keyword evidence="9" id="KW-0479">Metal-binding</keyword>
<dbReference type="InterPro" id="IPR001789">
    <property type="entry name" value="Sig_transdc_resp-reg_receiver"/>
</dbReference>
<evidence type="ECO:0000256" key="13">
    <source>
        <dbReference type="ARBA" id="ARBA00023014"/>
    </source>
</evidence>
<protein>
    <recommendedName>
        <fullName evidence="5">Oxygen sensor histidine kinase NreB</fullName>
        <ecNumber evidence="4">2.7.13.3</ecNumber>
    </recommendedName>
    <alternativeName>
        <fullName evidence="15">Nitrogen regulation protein B</fullName>
    </alternativeName>
</protein>
<dbReference type="Pfam" id="PF07730">
    <property type="entry name" value="HisKA_3"/>
    <property type="match status" value="1"/>
</dbReference>
<feature type="coiled-coil region" evidence="17">
    <location>
        <begin position="148"/>
        <end position="189"/>
    </location>
</feature>
<evidence type="ECO:0000256" key="4">
    <source>
        <dbReference type="ARBA" id="ARBA00012438"/>
    </source>
</evidence>
<feature type="domain" description="Histidine kinase" evidence="18">
    <location>
        <begin position="329"/>
        <end position="420"/>
    </location>
</feature>
<dbReference type="EMBL" id="CP047423">
    <property type="protein sequence ID" value="QPD04422.1"/>
    <property type="molecule type" value="Genomic_DNA"/>
</dbReference>
<dbReference type="InterPro" id="IPR011006">
    <property type="entry name" value="CheY-like_superfamily"/>
</dbReference>
<evidence type="ECO:0000259" key="18">
    <source>
        <dbReference type="PROSITE" id="PS50109"/>
    </source>
</evidence>
<evidence type="ECO:0000256" key="6">
    <source>
        <dbReference type="ARBA" id="ARBA00022485"/>
    </source>
</evidence>
<dbReference type="Pfam" id="PF02518">
    <property type="entry name" value="HATPase_c"/>
    <property type="match status" value="1"/>
</dbReference>
<dbReference type="Gene3D" id="3.30.565.10">
    <property type="entry name" value="Histidine kinase-like ATPase, C-terminal domain"/>
    <property type="match status" value="1"/>
</dbReference>
<evidence type="ECO:0000256" key="5">
    <source>
        <dbReference type="ARBA" id="ARBA00017322"/>
    </source>
</evidence>
<evidence type="ECO:0000256" key="2">
    <source>
        <dbReference type="ARBA" id="ARBA00001966"/>
    </source>
</evidence>
<dbReference type="GO" id="GO:0005737">
    <property type="term" value="C:cytoplasm"/>
    <property type="evidence" value="ECO:0007669"/>
    <property type="project" value="UniProtKB-SubCell"/>
</dbReference>
<dbReference type="CDD" id="cd16917">
    <property type="entry name" value="HATPase_UhpB-NarQ-NarX-like"/>
    <property type="match status" value="1"/>
</dbReference>
<dbReference type="InterPro" id="IPR036890">
    <property type="entry name" value="HATPase_C_sf"/>
</dbReference>
<evidence type="ECO:0000256" key="14">
    <source>
        <dbReference type="ARBA" id="ARBA00024827"/>
    </source>
</evidence>